<organism evidence="2 3">
    <name type="scientific">Cylindrobasidium torrendii FP15055 ss-10</name>
    <dbReference type="NCBI Taxonomy" id="1314674"/>
    <lineage>
        <taxon>Eukaryota</taxon>
        <taxon>Fungi</taxon>
        <taxon>Dikarya</taxon>
        <taxon>Basidiomycota</taxon>
        <taxon>Agaricomycotina</taxon>
        <taxon>Agaricomycetes</taxon>
        <taxon>Agaricomycetidae</taxon>
        <taxon>Agaricales</taxon>
        <taxon>Marasmiineae</taxon>
        <taxon>Physalacriaceae</taxon>
        <taxon>Cylindrobasidium</taxon>
    </lineage>
</organism>
<feature type="region of interest" description="Disordered" evidence="1">
    <location>
        <begin position="239"/>
        <end position="258"/>
    </location>
</feature>
<name>A0A0D7BM49_9AGAR</name>
<evidence type="ECO:0000313" key="3">
    <source>
        <dbReference type="Proteomes" id="UP000054007"/>
    </source>
</evidence>
<feature type="region of interest" description="Disordered" evidence="1">
    <location>
        <begin position="274"/>
        <end position="396"/>
    </location>
</feature>
<sequence>MNPVRLVDIMSTEEEYQFVPRAKELNKLEFYWGLEPNAMSSDGEFAFTERGKVQLSPDVVACLRDGDHALLPSMDALRSMIDIHEWNCEHPTTRRTISFSIPNHQYTLISTCSTESGNSANITLPIHPAYVLGASYQLFTNVDLSSASAEMAERLDLVRELAEFYLLQLPVAVRHAPEWQSRGMSPSRVSPRRRPRCYTLSMPAEDILPLMIGAPDYLPTSPVDIDAYLSSSESDVSSLFEPLDECTDSESDSYSQEPCRPIEEVMASVPKYCVLPQDDDSDGDNEPTTKVVPRPRNVEYKPKGLSSASPTKAKPSPARKARLVLPPPSKTPIRQRAPPPSPTLARSIKPIGVPKPPMTPPTHRRSSSAPTFTLATKLTPTRKAETRAKPPTRWVL</sequence>
<accession>A0A0D7BM49</accession>
<reference evidence="2 3" key="1">
    <citation type="journal article" date="2015" name="Fungal Genet. Biol.">
        <title>Evolution of novel wood decay mechanisms in Agaricales revealed by the genome sequences of Fistulina hepatica and Cylindrobasidium torrendii.</title>
        <authorList>
            <person name="Floudas D."/>
            <person name="Held B.W."/>
            <person name="Riley R."/>
            <person name="Nagy L.G."/>
            <person name="Koehler G."/>
            <person name="Ransdell A.S."/>
            <person name="Younus H."/>
            <person name="Chow J."/>
            <person name="Chiniquy J."/>
            <person name="Lipzen A."/>
            <person name="Tritt A."/>
            <person name="Sun H."/>
            <person name="Haridas S."/>
            <person name="LaButti K."/>
            <person name="Ohm R.A."/>
            <person name="Kues U."/>
            <person name="Blanchette R.A."/>
            <person name="Grigoriev I.V."/>
            <person name="Minto R.E."/>
            <person name="Hibbett D.S."/>
        </authorList>
    </citation>
    <scope>NUCLEOTIDE SEQUENCE [LARGE SCALE GENOMIC DNA]</scope>
    <source>
        <strain evidence="2 3">FP15055 ss-10</strain>
    </source>
</reference>
<keyword evidence="3" id="KW-1185">Reference proteome</keyword>
<proteinExistence type="predicted"/>
<feature type="compositionally biased region" description="Low complexity" evidence="1">
    <location>
        <begin position="306"/>
        <end position="316"/>
    </location>
</feature>
<dbReference type="AlphaFoldDB" id="A0A0D7BM49"/>
<dbReference type="STRING" id="1314674.A0A0D7BM49"/>
<evidence type="ECO:0000256" key="1">
    <source>
        <dbReference type="SAM" id="MobiDB-lite"/>
    </source>
</evidence>
<dbReference type="OrthoDB" id="3133596at2759"/>
<protein>
    <submittedName>
        <fullName evidence="2">Uncharacterized protein</fullName>
    </submittedName>
</protein>
<dbReference type="EMBL" id="KN880456">
    <property type="protein sequence ID" value="KIY71270.1"/>
    <property type="molecule type" value="Genomic_DNA"/>
</dbReference>
<feature type="compositionally biased region" description="Acidic residues" evidence="1">
    <location>
        <begin position="242"/>
        <end position="251"/>
    </location>
</feature>
<evidence type="ECO:0000313" key="2">
    <source>
        <dbReference type="EMBL" id="KIY71270.1"/>
    </source>
</evidence>
<dbReference type="Proteomes" id="UP000054007">
    <property type="component" value="Unassembled WGS sequence"/>
</dbReference>
<feature type="compositionally biased region" description="Polar residues" evidence="1">
    <location>
        <begin position="367"/>
        <end position="379"/>
    </location>
</feature>
<gene>
    <name evidence="2" type="ORF">CYLTODRAFT_441366</name>
</gene>